<protein>
    <submittedName>
        <fullName evidence="2">Uncharacterized protein</fullName>
    </submittedName>
</protein>
<dbReference type="EMBL" id="CP023270">
    <property type="protein sequence ID" value="AVJ28679.1"/>
    <property type="molecule type" value="Genomic_DNA"/>
</dbReference>
<dbReference type="AlphaFoldDB" id="A0A2S0I9E9"/>
<evidence type="ECO:0000313" key="3">
    <source>
        <dbReference type="Proteomes" id="UP000239477"/>
    </source>
</evidence>
<feature type="chain" id="PRO_5015620775" evidence="1">
    <location>
        <begin position="28"/>
        <end position="131"/>
    </location>
</feature>
<reference evidence="2 3" key="1">
    <citation type="submission" date="2017-09" db="EMBL/GenBank/DDBJ databases">
        <title>Genomic, metabolic, and phenotypic characteristics of bacterial isolates from the natural microbiome of the model nematode Caenorhabditis elegans.</title>
        <authorList>
            <person name="Zimmermann J."/>
            <person name="Obeng N."/>
            <person name="Yang W."/>
            <person name="Obeng O."/>
            <person name="Kissoyan K."/>
            <person name="Pees B."/>
            <person name="Dirksen P."/>
            <person name="Hoppner M."/>
            <person name="Franke A."/>
            <person name="Rosenstiel P."/>
            <person name="Leippe M."/>
            <person name="Dierking K."/>
            <person name="Kaleta C."/>
            <person name="Schulenburg H."/>
        </authorList>
    </citation>
    <scope>NUCLEOTIDE SEQUENCE [LARGE SCALE GENOMIC DNA]</scope>
    <source>
        <strain evidence="2 3">MYb73</strain>
    </source>
</reference>
<keyword evidence="1" id="KW-0732">Signal</keyword>
<proteinExistence type="predicted"/>
<organism evidence="2 3">
    <name type="scientific">Achromobacter spanius</name>
    <dbReference type="NCBI Taxonomy" id="217203"/>
    <lineage>
        <taxon>Bacteria</taxon>
        <taxon>Pseudomonadati</taxon>
        <taxon>Pseudomonadota</taxon>
        <taxon>Betaproteobacteria</taxon>
        <taxon>Burkholderiales</taxon>
        <taxon>Alcaligenaceae</taxon>
        <taxon>Achromobacter</taxon>
    </lineage>
</organism>
<dbReference type="Proteomes" id="UP000239477">
    <property type="component" value="Chromosome"/>
</dbReference>
<accession>A0A2S0I9E9</accession>
<evidence type="ECO:0000256" key="1">
    <source>
        <dbReference type="SAM" id="SignalP"/>
    </source>
</evidence>
<gene>
    <name evidence="2" type="ORF">CLM73_17040</name>
</gene>
<sequence>MPPNTMRHRFLTALAVLGMAISAPTLAQTLKSGDVAVLASYYEIRGSDCLALRAPRVSITQMPTLGKASILQTRGQSNNSGRCAYKAVPVAQVVYQADQPGSDTLSWEVKYQNKTIGTRRYSATVGVTPAP</sequence>
<name>A0A2S0I9E9_9BURK</name>
<evidence type="ECO:0000313" key="2">
    <source>
        <dbReference type="EMBL" id="AVJ28679.1"/>
    </source>
</evidence>
<feature type="signal peptide" evidence="1">
    <location>
        <begin position="1"/>
        <end position="27"/>
    </location>
</feature>
<keyword evidence="3" id="KW-1185">Reference proteome</keyword>
<dbReference type="OrthoDB" id="8656735at2"/>